<evidence type="ECO:0000256" key="1">
    <source>
        <dbReference type="ARBA" id="ARBA00008344"/>
    </source>
</evidence>
<dbReference type="GO" id="GO:0003925">
    <property type="term" value="F:G protein activity"/>
    <property type="evidence" value="ECO:0007669"/>
    <property type="project" value="UniProtKB-EC"/>
</dbReference>
<dbReference type="PROSITE" id="PS51421">
    <property type="entry name" value="RAS"/>
    <property type="match status" value="1"/>
</dbReference>
<keyword evidence="3" id="KW-0378">Hydrolase</keyword>
<evidence type="ECO:0000256" key="2">
    <source>
        <dbReference type="ARBA" id="ARBA00011984"/>
    </source>
</evidence>
<dbReference type="OrthoDB" id="18798at2759"/>
<dbReference type="InterPro" id="IPR001806">
    <property type="entry name" value="Small_GTPase"/>
</dbReference>
<protein>
    <recommendedName>
        <fullName evidence="2">small monomeric GTPase</fullName>
        <ecNumber evidence="2">3.6.5.2</ecNumber>
    </recommendedName>
</protein>
<dbReference type="SMART" id="SM00173">
    <property type="entry name" value="RAS"/>
    <property type="match status" value="1"/>
</dbReference>
<comment type="catalytic activity">
    <reaction evidence="4">
        <text>GTP + H2O = GDP + phosphate + H(+)</text>
        <dbReference type="Rhea" id="RHEA:19669"/>
        <dbReference type="ChEBI" id="CHEBI:15377"/>
        <dbReference type="ChEBI" id="CHEBI:15378"/>
        <dbReference type="ChEBI" id="CHEBI:37565"/>
        <dbReference type="ChEBI" id="CHEBI:43474"/>
        <dbReference type="ChEBI" id="CHEBI:58189"/>
        <dbReference type="EC" id="3.6.5.2"/>
    </reaction>
</comment>
<dbReference type="SUPFAM" id="SSF52540">
    <property type="entry name" value="P-loop containing nucleoside triphosphate hydrolases"/>
    <property type="match status" value="1"/>
</dbReference>
<dbReference type="InterPro" id="IPR051065">
    <property type="entry name" value="Ras-related_GTPase"/>
</dbReference>
<proteinExistence type="inferred from homology"/>
<dbReference type="Proteomes" id="UP000677054">
    <property type="component" value="Unassembled WGS sequence"/>
</dbReference>
<evidence type="ECO:0000256" key="3">
    <source>
        <dbReference type="ARBA" id="ARBA00022801"/>
    </source>
</evidence>
<name>A0A7R8WXZ8_9CRUS</name>
<feature type="region of interest" description="Disordered" evidence="5">
    <location>
        <begin position="350"/>
        <end position="402"/>
    </location>
</feature>
<dbReference type="PROSITE" id="PS51419">
    <property type="entry name" value="RAB"/>
    <property type="match status" value="1"/>
</dbReference>
<gene>
    <name evidence="6" type="ORF">DSTB1V02_LOCUS302</name>
</gene>
<evidence type="ECO:0000256" key="5">
    <source>
        <dbReference type="SAM" id="MobiDB-lite"/>
    </source>
</evidence>
<evidence type="ECO:0000313" key="7">
    <source>
        <dbReference type="Proteomes" id="UP000677054"/>
    </source>
</evidence>
<dbReference type="EC" id="3.6.5.2" evidence="2"/>
<evidence type="ECO:0000256" key="4">
    <source>
        <dbReference type="ARBA" id="ARBA00048098"/>
    </source>
</evidence>
<dbReference type="Pfam" id="PF00071">
    <property type="entry name" value="Ras"/>
    <property type="match status" value="1"/>
</dbReference>
<dbReference type="InterPro" id="IPR027417">
    <property type="entry name" value="P-loop_NTPase"/>
</dbReference>
<accession>A0A7R8WXZ8</accession>
<comment type="similarity">
    <text evidence="1">Belongs to the small GTPase superfamily. Ras family.</text>
</comment>
<keyword evidence="7" id="KW-1185">Reference proteome</keyword>
<dbReference type="EMBL" id="CAJPEV010000019">
    <property type="protein sequence ID" value="CAG0878882.1"/>
    <property type="molecule type" value="Genomic_DNA"/>
</dbReference>
<dbReference type="AlphaFoldDB" id="A0A7R8WXZ8"/>
<dbReference type="PANTHER" id="PTHR45704">
    <property type="entry name" value="RAS-LIKE FAMILY MEMBER 11"/>
    <property type="match status" value="1"/>
</dbReference>
<reference evidence="6" key="1">
    <citation type="submission" date="2020-11" db="EMBL/GenBank/DDBJ databases">
        <authorList>
            <person name="Tran Van P."/>
        </authorList>
    </citation>
    <scope>NUCLEOTIDE SEQUENCE</scope>
</reference>
<evidence type="ECO:0000313" key="6">
    <source>
        <dbReference type="EMBL" id="CAD7240274.1"/>
    </source>
</evidence>
<dbReference type="EMBL" id="LR899536">
    <property type="protein sequence ID" value="CAD7240274.1"/>
    <property type="molecule type" value="Genomic_DNA"/>
</dbReference>
<dbReference type="GO" id="GO:0005525">
    <property type="term" value="F:GTP binding"/>
    <property type="evidence" value="ECO:0007669"/>
    <property type="project" value="InterPro"/>
</dbReference>
<sequence length="402" mass="45771">MMAKATNVEASPPLIHIRVVVLGRRQVGKTVLVENRRFRSGFRPAAFPLGIYSKDGRPSFRLSKRLYPDARSIAERIPQRPQRPLLSTSPEAVLQEVSSQRDFFMQQLIYLHVSVNRGEAFGNVCGSAAITVRYLTKRFIGEYKSFTDLLYRQAVCLDDTWTQVEILDTSTNQVSLKTAFFPGKEIGSGERKNVWESSKKDIRSFPWHHVRWADACVVVYSIESLQSFHEAIDIIEKIKVCKGSSKGRPLMLLANKKDLEHLRQVPARDGELASLHYGCRFSEVSAAEEVWEARTAYEAIIRDAKSWKFNENLPSRPRKLSMMSVSRMLNNMLKKTSFPPLITRKAEVVPVPDPEDRPPHPKALLQHQNQQQRTRKKGLVGHRPMTLTASDPVNELPFHSPS</sequence>
<dbReference type="Gene3D" id="3.40.50.300">
    <property type="entry name" value="P-loop containing nucleotide triphosphate hydrolases"/>
    <property type="match status" value="1"/>
</dbReference>
<organism evidence="6">
    <name type="scientific">Darwinula stevensoni</name>
    <dbReference type="NCBI Taxonomy" id="69355"/>
    <lineage>
        <taxon>Eukaryota</taxon>
        <taxon>Metazoa</taxon>
        <taxon>Ecdysozoa</taxon>
        <taxon>Arthropoda</taxon>
        <taxon>Crustacea</taxon>
        <taxon>Oligostraca</taxon>
        <taxon>Ostracoda</taxon>
        <taxon>Podocopa</taxon>
        <taxon>Podocopida</taxon>
        <taxon>Darwinulocopina</taxon>
        <taxon>Darwinuloidea</taxon>
        <taxon>Darwinulidae</taxon>
        <taxon>Darwinula</taxon>
    </lineage>
</organism>
<dbReference type="SMART" id="SM00175">
    <property type="entry name" value="RAB"/>
    <property type="match status" value="1"/>
</dbReference>